<protein>
    <submittedName>
        <fullName evidence="2">Universal stress protein</fullName>
    </submittedName>
</protein>
<dbReference type="Gene3D" id="3.40.50.12370">
    <property type="match status" value="1"/>
</dbReference>
<comment type="caution">
    <text evidence="2">The sequence shown here is derived from an EMBL/GenBank/DDBJ whole genome shotgun (WGS) entry which is preliminary data.</text>
</comment>
<organism evidence="2 3">
    <name type="scientific">Acuticoccus mangrovi</name>
    <dbReference type="NCBI Taxonomy" id="2796142"/>
    <lineage>
        <taxon>Bacteria</taxon>
        <taxon>Pseudomonadati</taxon>
        <taxon>Pseudomonadota</taxon>
        <taxon>Alphaproteobacteria</taxon>
        <taxon>Hyphomicrobiales</taxon>
        <taxon>Amorphaceae</taxon>
        <taxon>Acuticoccus</taxon>
    </lineage>
</organism>
<reference evidence="2" key="1">
    <citation type="submission" date="2020-12" db="EMBL/GenBank/DDBJ databases">
        <title>Bacterial taxonomy.</title>
        <authorList>
            <person name="Pan X."/>
        </authorList>
    </citation>
    <scope>NUCLEOTIDE SEQUENCE</scope>
    <source>
        <strain evidence="2">B2012</strain>
    </source>
</reference>
<accession>A0A934IRB4</accession>
<evidence type="ECO:0000313" key="3">
    <source>
        <dbReference type="Proteomes" id="UP000609531"/>
    </source>
</evidence>
<dbReference type="AlphaFoldDB" id="A0A934IRB4"/>
<dbReference type="SUPFAM" id="SSF52402">
    <property type="entry name" value="Adenine nucleotide alpha hydrolases-like"/>
    <property type="match status" value="1"/>
</dbReference>
<gene>
    <name evidence="2" type="ORF">JCR33_16040</name>
</gene>
<dbReference type="RefSeq" id="WP_198883120.1">
    <property type="nucleotide sequence ID" value="NZ_JAEKJA010000013.1"/>
</dbReference>
<keyword evidence="3" id="KW-1185">Reference proteome</keyword>
<sequence>MPTRKVEVRKFLVVVDDTPECERALLYAAKRAQRAGASVIALCVAQTTEFQHWLGVENLMREEAEQEAQEMLDRALAALARKLPGVAEPERKVVIGNRTDGIHQAIEEDPSIVVLVLAAASGSEGPGPLVSAIAGGQAGAYPIPITIVPGALTDEEIDAIV</sequence>
<feature type="domain" description="UspA" evidence="1">
    <location>
        <begin position="8"/>
        <end position="115"/>
    </location>
</feature>
<dbReference type="InterPro" id="IPR006016">
    <property type="entry name" value="UspA"/>
</dbReference>
<dbReference type="CDD" id="cd00293">
    <property type="entry name" value="USP-like"/>
    <property type="match status" value="1"/>
</dbReference>
<evidence type="ECO:0000259" key="1">
    <source>
        <dbReference type="Pfam" id="PF00582"/>
    </source>
</evidence>
<dbReference type="Pfam" id="PF00582">
    <property type="entry name" value="Usp"/>
    <property type="match status" value="1"/>
</dbReference>
<name>A0A934IRB4_9HYPH</name>
<dbReference type="EMBL" id="JAEKJA010000013">
    <property type="protein sequence ID" value="MBJ3777218.1"/>
    <property type="molecule type" value="Genomic_DNA"/>
</dbReference>
<evidence type="ECO:0000313" key="2">
    <source>
        <dbReference type="EMBL" id="MBJ3777218.1"/>
    </source>
</evidence>
<proteinExistence type="predicted"/>
<dbReference type="Proteomes" id="UP000609531">
    <property type="component" value="Unassembled WGS sequence"/>
</dbReference>